<dbReference type="GO" id="GO:0071897">
    <property type="term" value="P:DNA biosynthetic process"/>
    <property type="evidence" value="ECO:0007669"/>
    <property type="project" value="UniProtKB-ARBA"/>
</dbReference>
<accession>A0ABD2X993</accession>
<dbReference type="PANTHER" id="PTHR19446">
    <property type="entry name" value="REVERSE TRANSCRIPTASES"/>
    <property type="match status" value="1"/>
</dbReference>
<protein>
    <recommendedName>
        <fullName evidence="2">Reverse transcriptase domain-containing protein</fullName>
    </recommendedName>
</protein>
<organism evidence="3 4">
    <name type="scientific">Trichogramma kaykai</name>
    <dbReference type="NCBI Taxonomy" id="54128"/>
    <lineage>
        <taxon>Eukaryota</taxon>
        <taxon>Metazoa</taxon>
        <taxon>Ecdysozoa</taxon>
        <taxon>Arthropoda</taxon>
        <taxon>Hexapoda</taxon>
        <taxon>Insecta</taxon>
        <taxon>Pterygota</taxon>
        <taxon>Neoptera</taxon>
        <taxon>Endopterygota</taxon>
        <taxon>Hymenoptera</taxon>
        <taxon>Apocrita</taxon>
        <taxon>Proctotrupomorpha</taxon>
        <taxon>Chalcidoidea</taxon>
        <taxon>Trichogrammatidae</taxon>
        <taxon>Trichogramma</taxon>
    </lineage>
</organism>
<dbReference type="CDD" id="cd01650">
    <property type="entry name" value="RT_nLTR_like"/>
    <property type="match status" value="1"/>
</dbReference>
<feature type="domain" description="Reverse transcriptase" evidence="2">
    <location>
        <begin position="242"/>
        <end position="513"/>
    </location>
</feature>
<evidence type="ECO:0000313" key="3">
    <source>
        <dbReference type="EMBL" id="KAL3401674.1"/>
    </source>
</evidence>
<feature type="region of interest" description="Disordered" evidence="1">
    <location>
        <begin position="73"/>
        <end position="101"/>
    </location>
</feature>
<dbReference type="Pfam" id="PF00078">
    <property type="entry name" value="RVT_1"/>
    <property type="match status" value="1"/>
</dbReference>
<evidence type="ECO:0000259" key="2">
    <source>
        <dbReference type="PROSITE" id="PS50878"/>
    </source>
</evidence>
<reference evidence="3 4" key="1">
    <citation type="journal article" date="2024" name="bioRxiv">
        <title>A reference genome for Trichogramma kaykai: A tiny desert-dwelling parasitoid wasp with competing sex-ratio distorters.</title>
        <authorList>
            <person name="Culotta J."/>
            <person name="Lindsey A.R."/>
        </authorList>
    </citation>
    <scope>NUCLEOTIDE SEQUENCE [LARGE SCALE GENOMIC DNA]</scope>
    <source>
        <strain evidence="3 4">KSX58</strain>
    </source>
</reference>
<evidence type="ECO:0000313" key="4">
    <source>
        <dbReference type="Proteomes" id="UP001627154"/>
    </source>
</evidence>
<keyword evidence="4" id="KW-1185">Reference proteome</keyword>
<name>A0ABD2X993_9HYME</name>
<evidence type="ECO:0000256" key="1">
    <source>
        <dbReference type="SAM" id="MobiDB-lite"/>
    </source>
</evidence>
<dbReference type="InterPro" id="IPR043502">
    <property type="entry name" value="DNA/RNA_pol_sf"/>
</dbReference>
<dbReference type="Proteomes" id="UP001627154">
    <property type="component" value="Unassembled WGS sequence"/>
</dbReference>
<proteinExistence type="predicted"/>
<gene>
    <name evidence="3" type="ORF">TKK_005242</name>
</gene>
<dbReference type="AlphaFoldDB" id="A0ABD2X993"/>
<dbReference type="EMBL" id="JBJJXI010000044">
    <property type="protein sequence ID" value="KAL3401674.1"/>
    <property type="molecule type" value="Genomic_DNA"/>
</dbReference>
<sequence>MAPPSTADKAVCTSPIFSVGATSKRPAMSPPATHVTPKRRAATAACRQIDENNNNVVDQDQDGFVLVDHRRHRHRNQPATTVGSARPWQQPKPRPAKRRVHHRPDAIVIRAKDATTYADILRTLKADAALQQSVGSRVQNIRRSITGALVLQLRKGVENAPSFGAEVDKVLGDVATASAIQHTSMVEIRDLDECATRTEIAEELARSLGAPHLNEEVIKTLRKAYAGTQTAVAALPDDLAGRALKLGHIRIGWVNCRIGKPPDEPSSYRPLCMLDTAGKILERIICGRLEAFTERPGGLSERQYGFRKGRSTIDAIEDVISTVRRAIAGKRWYRGTKKYCAAVTLDVRNAFNSARWDNFLAALRRLLVPEYLLRIISSYFSARVLDFTTDEGPESYEVTAGVPQGSVLGPILWNVMYDAILRLNFDGDVRIVGFADDIAVVAVAKHLWQIERDLNAAILQVRGALRALSLQTADHKTEALPITSRKEVETINITVGDHSIRSSPSIRYLGLHIDAKLKFYHHLRTVSTKAASVIDAQLWWAQKQPTKAVCSRRRLHTLV</sequence>
<dbReference type="PROSITE" id="PS50878">
    <property type="entry name" value="RT_POL"/>
    <property type="match status" value="1"/>
</dbReference>
<dbReference type="SUPFAM" id="SSF56672">
    <property type="entry name" value="DNA/RNA polymerases"/>
    <property type="match status" value="1"/>
</dbReference>
<dbReference type="InterPro" id="IPR000477">
    <property type="entry name" value="RT_dom"/>
</dbReference>
<comment type="caution">
    <text evidence="3">The sequence shown here is derived from an EMBL/GenBank/DDBJ whole genome shotgun (WGS) entry which is preliminary data.</text>
</comment>